<feature type="compositionally biased region" description="Low complexity" evidence="1">
    <location>
        <begin position="329"/>
        <end position="340"/>
    </location>
</feature>
<feature type="region of interest" description="Disordered" evidence="1">
    <location>
        <begin position="235"/>
        <end position="470"/>
    </location>
</feature>
<evidence type="ECO:0000256" key="2">
    <source>
        <dbReference type="SAM" id="SignalP"/>
    </source>
</evidence>
<feature type="region of interest" description="Disordered" evidence="1">
    <location>
        <begin position="695"/>
        <end position="765"/>
    </location>
</feature>
<gene>
    <name evidence="3" type="ORF">ElyMa_001269500</name>
</gene>
<accession>A0AAV4IHU4</accession>
<reference evidence="3 4" key="1">
    <citation type="journal article" date="2021" name="Elife">
        <title>Chloroplast acquisition without the gene transfer in kleptoplastic sea slugs, Plakobranchus ocellatus.</title>
        <authorList>
            <person name="Maeda T."/>
            <person name="Takahashi S."/>
            <person name="Yoshida T."/>
            <person name="Shimamura S."/>
            <person name="Takaki Y."/>
            <person name="Nagai Y."/>
            <person name="Toyoda A."/>
            <person name="Suzuki Y."/>
            <person name="Arimoto A."/>
            <person name="Ishii H."/>
            <person name="Satoh N."/>
            <person name="Nishiyama T."/>
            <person name="Hasebe M."/>
            <person name="Maruyama T."/>
            <person name="Minagawa J."/>
            <person name="Obokata J."/>
            <person name="Shigenobu S."/>
        </authorList>
    </citation>
    <scope>NUCLEOTIDE SEQUENCE [LARGE SCALE GENOMIC DNA]</scope>
</reference>
<feature type="signal peptide" evidence="2">
    <location>
        <begin position="1"/>
        <end position="16"/>
    </location>
</feature>
<dbReference type="EMBL" id="BMAT01002512">
    <property type="protein sequence ID" value="GFS08261.1"/>
    <property type="molecule type" value="Genomic_DNA"/>
</dbReference>
<evidence type="ECO:0000313" key="4">
    <source>
        <dbReference type="Proteomes" id="UP000762676"/>
    </source>
</evidence>
<dbReference type="AlphaFoldDB" id="A0AAV4IHU4"/>
<feature type="compositionally biased region" description="Polar residues" evidence="1">
    <location>
        <begin position="294"/>
        <end position="308"/>
    </location>
</feature>
<feature type="compositionally biased region" description="Polar residues" evidence="1">
    <location>
        <begin position="595"/>
        <end position="605"/>
    </location>
</feature>
<feature type="compositionally biased region" description="Low complexity" evidence="1">
    <location>
        <begin position="524"/>
        <end position="539"/>
    </location>
</feature>
<feature type="compositionally biased region" description="Polar residues" evidence="1">
    <location>
        <begin position="429"/>
        <end position="441"/>
    </location>
</feature>
<proteinExistence type="predicted"/>
<protein>
    <submittedName>
        <fullName evidence="3">Uncharacterized protein</fullName>
    </submittedName>
</protein>
<feature type="compositionally biased region" description="Basic and acidic residues" evidence="1">
    <location>
        <begin position="357"/>
        <end position="377"/>
    </location>
</feature>
<keyword evidence="2" id="KW-0732">Signal</keyword>
<dbReference type="Proteomes" id="UP000762676">
    <property type="component" value="Unassembled WGS sequence"/>
</dbReference>
<feature type="compositionally biased region" description="Basic and acidic residues" evidence="1">
    <location>
        <begin position="606"/>
        <end position="621"/>
    </location>
</feature>
<feature type="compositionally biased region" description="Low complexity" evidence="1">
    <location>
        <begin position="378"/>
        <end position="390"/>
    </location>
</feature>
<comment type="caution">
    <text evidence="3">The sequence shown here is derived from an EMBL/GenBank/DDBJ whole genome shotgun (WGS) entry which is preliminary data.</text>
</comment>
<feature type="compositionally biased region" description="Polar residues" evidence="1">
    <location>
        <begin position="448"/>
        <end position="460"/>
    </location>
</feature>
<feature type="compositionally biased region" description="Basic residues" evidence="1">
    <location>
        <begin position="262"/>
        <end position="278"/>
    </location>
</feature>
<name>A0AAV4IHU4_9GAST</name>
<feature type="compositionally biased region" description="Polar residues" evidence="1">
    <location>
        <begin position="194"/>
        <end position="208"/>
    </location>
</feature>
<sequence length="765" mass="86140">MIMMMFMMIMTMMSMPEIGKIANLTLLPDLRSALREPDLDLYDKAIIAREKQDSLTSARKLLAPDTLSLASYDSADIPVTRDKHKRTMFSKPATLIKVPTQMEPLDFTTDKNHSAGDHNSAFTLRKKPSLKSIDARLKQVWRRTPGQRYRGHDVWDTSRFPEATSQAAHQSRVKSEEPSDDSGVEISGHAHVSGQPNTGHLGQPTSVEDTPRTRERFNTMTRPPRQQFITHVAEVHHRAGSDQQSDGPTHYSKINTNNFPASHHHHHQQRRERQRLWARRQDDSTTTDEDVATRTFSHQRQVQNGISHSRQRSASRESRNGSRTRPRSRSASSSRQPVSRSRGESQDRLFLTVPAEYPRKSQVERGRTPTRHGDSDQRSSSSSVSPQNRSYYISQQHHHHDHQKQQQFHHQTGSRREKTSWHIPRQRQDSYNTDTSTTESTIGRRGNSESSARTESTLTVNGKPMPSVNSPQVVIEDTLDSPPNRQHLNTGRANSGMYSRAHYQNHNAQFEERPSRSRSKSPRSAKSGRISRSRSPQIQRKVRPTAESLFYNDDSQFINQTSVKHSEKDKLDIRNNKEHRQTSLLQPKRMSSLFSSPKRTFSENNRSMESERIGKRGSVEEVKSITGKNSSMLKSGSNRSQASGNIPLIQINSQMMPRAASEAGKMVARVPTASQSVDSDSPVYAQPIKLKDRVTISDTPTQINSSEDNAEEESDTGSLASTITSHKHVTSISVGAPSTSASAMSRLPSGVSSFDKVTIIPSHKQ</sequence>
<feature type="compositionally biased region" description="Polar residues" evidence="1">
    <location>
        <begin position="716"/>
        <end position="743"/>
    </location>
</feature>
<evidence type="ECO:0000256" key="1">
    <source>
        <dbReference type="SAM" id="MobiDB-lite"/>
    </source>
</evidence>
<feature type="region of interest" description="Disordered" evidence="1">
    <location>
        <begin position="562"/>
        <end position="583"/>
    </location>
</feature>
<feature type="compositionally biased region" description="Basic and acidic residues" evidence="1">
    <location>
        <begin position="564"/>
        <end position="581"/>
    </location>
</feature>
<keyword evidence="4" id="KW-1185">Reference proteome</keyword>
<feature type="chain" id="PRO_5043405475" evidence="2">
    <location>
        <begin position="17"/>
        <end position="765"/>
    </location>
</feature>
<organism evidence="3 4">
    <name type="scientific">Elysia marginata</name>
    <dbReference type="NCBI Taxonomy" id="1093978"/>
    <lineage>
        <taxon>Eukaryota</taxon>
        <taxon>Metazoa</taxon>
        <taxon>Spiralia</taxon>
        <taxon>Lophotrochozoa</taxon>
        <taxon>Mollusca</taxon>
        <taxon>Gastropoda</taxon>
        <taxon>Heterobranchia</taxon>
        <taxon>Euthyneura</taxon>
        <taxon>Panpulmonata</taxon>
        <taxon>Sacoglossa</taxon>
        <taxon>Placobranchoidea</taxon>
        <taxon>Plakobranchidae</taxon>
        <taxon>Elysia</taxon>
    </lineage>
</organism>
<evidence type="ECO:0000313" key="3">
    <source>
        <dbReference type="EMBL" id="GFS08261.1"/>
    </source>
</evidence>
<feature type="region of interest" description="Disordered" evidence="1">
    <location>
        <begin position="506"/>
        <end position="546"/>
    </location>
</feature>
<feature type="region of interest" description="Disordered" evidence="1">
    <location>
        <begin position="595"/>
        <end position="621"/>
    </location>
</feature>
<feature type="region of interest" description="Disordered" evidence="1">
    <location>
        <begin position="149"/>
        <end position="211"/>
    </location>
</feature>
<feature type="compositionally biased region" description="Polar residues" evidence="1">
    <location>
        <begin position="241"/>
        <end position="260"/>
    </location>
</feature>